<dbReference type="InterPro" id="IPR052514">
    <property type="entry name" value="SAM-dependent_MTase"/>
</dbReference>
<reference evidence="2" key="1">
    <citation type="journal article" date="2014" name="Genome Biol. Evol.">
        <title>Pangenome evidence for extensive interdomain horizontal transfer affecting lineage core and shell genes in uncultured planktonic thaumarchaeota and euryarchaeota.</title>
        <authorList>
            <person name="Deschamps P."/>
            <person name="Zivanovic Y."/>
            <person name="Moreira D."/>
            <person name="Rodriguez-Valera F."/>
            <person name="Lopez-Garcia P."/>
        </authorList>
    </citation>
    <scope>NUCLEOTIDE SEQUENCE</scope>
</reference>
<dbReference type="InterPro" id="IPR006342">
    <property type="entry name" value="FkbM_mtfrase"/>
</dbReference>
<dbReference type="Gene3D" id="3.40.50.150">
    <property type="entry name" value="Vaccinia Virus protein VP39"/>
    <property type="match status" value="1"/>
</dbReference>
<accession>A0A075HVC0</accession>
<dbReference type="NCBIfam" id="TIGR01444">
    <property type="entry name" value="fkbM_fam"/>
    <property type="match status" value="1"/>
</dbReference>
<dbReference type="GO" id="GO:0008168">
    <property type="term" value="F:methyltransferase activity"/>
    <property type="evidence" value="ECO:0007669"/>
    <property type="project" value="UniProtKB-KW"/>
</dbReference>
<evidence type="ECO:0000313" key="2">
    <source>
        <dbReference type="EMBL" id="AIF20296.1"/>
    </source>
</evidence>
<proteinExistence type="predicted"/>
<keyword evidence="2" id="KW-0808">Transferase</keyword>
<name>A0A075HVC0_9ARCH</name>
<dbReference type="PANTHER" id="PTHR34203:SF15">
    <property type="entry name" value="SLL1173 PROTEIN"/>
    <property type="match status" value="1"/>
</dbReference>
<dbReference type="InterPro" id="IPR029063">
    <property type="entry name" value="SAM-dependent_MTases_sf"/>
</dbReference>
<dbReference type="GO" id="GO:0032259">
    <property type="term" value="P:methylation"/>
    <property type="evidence" value="ECO:0007669"/>
    <property type="project" value="UniProtKB-KW"/>
</dbReference>
<evidence type="ECO:0000259" key="1">
    <source>
        <dbReference type="Pfam" id="PF05050"/>
    </source>
</evidence>
<sequence>MRYGFFSKLQVFLNSRKIFKNWYIYPKVYYKLINDKFVIFKTKTDLRIKIRVRSTDLMALTNVWMINEYDIEDFKINTNETVIDIGAHIGLFSLLVSQLCKTGKILSFEPVHENFDLLISNLKLNHVKNVLPFNMAVSKNSGRLDLFLNNDQSAHSIFSKSSESISVESTSLQKIFEENKISSCKLLKLDCEGAEYEIIDSLPSKYLDKIQNMVIEYHLADTKPELVKSLILKIKNAGFKIKTRPHHNDMGFLIARK</sequence>
<dbReference type="EMBL" id="KF901161">
    <property type="protein sequence ID" value="AIF20296.1"/>
    <property type="molecule type" value="Genomic_DNA"/>
</dbReference>
<organism evidence="2">
    <name type="scientific">uncultured marine thaumarchaeote KM3_89_C12</name>
    <dbReference type="NCBI Taxonomy" id="1456339"/>
    <lineage>
        <taxon>Archaea</taxon>
        <taxon>Nitrososphaerota</taxon>
        <taxon>environmental samples</taxon>
    </lineage>
</organism>
<dbReference type="SUPFAM" id="SSF53335">
    <property type="entry name" value="S-adenosyl-L-methionine-dependent methyltransferases"/>
    <property type="match status" value="1"/>
</dbReference>
<keyword evidence="2" id="KW-0489">Methyltransferase</keyword>
<dbReference type="Pfam" id="PF05050">
    <property type="entry name" value="Methyltransf_21"/>
    <property type="match status" value="1"/>
</dbReference>
<feature type="domain" description="Methyltransferase FkbM" evidence="1">
    <location>
        <begin position="84"/>
        <end position="240"/>
    </location>
</feature>
<dbReference type="AlphaFoldDB" id="A0A075HVC0"/>
<dbReference type="PANTHER" id="PTHR34203">
    <property type="entry name" value="METHYLTRANSFERASE, FKBM FAMILY PROTEIN"/>
    <property type="match status" value="1"/>
</dbReference>
<protein>
    <submittedName>
        <fullName evidence="2">FkbM family methyltransferase</fullName>
    </submittedName>
</protein>